<dbReference type="Proteomes" id="UP001054837">
    <property type="component" value="Unassembled WGS sequence"/>
</dbReference>
<organism evidence="2 3">
    <name type="scientific">Caerostris darwini</name>
    <dbReference type="NCBI Taxonomy" id="1538125"/>
    <lineage>
        <taxon>Eukaryota</taxon>
        <taxon>Metazoa</taxon>
        <taxon>Ecdysozoa</taxon>
        <taxon>Arthropoda</taxon>
        <taxon>Chelicerata</taxon>
        <taxon>Arachnida</taxon>
        <taxon>Araneae</taxon>
        <taxon>Araneomorphae</taxon>
        <taxon>Entelegynae</taxon>
        <taxon>Araneoidea</taxon>
        <taxon>Araneidae</taxon>
        <taxon>Caerostris</taxon>
    </lineage>
</organism>
<evidence type="ECO:0000313" key="2">
    <source>
        <dbReference type="EMBL" id="GIX92421.1"/>
    </source>
</evidence>
<feature type="region of interest" description="Disordered" evidence="1">
    <location>
        <begin position="172"/>
        <end position="199"/>
    </location>
</feature>
<gene>
    <name evidence="2" type="ORF">CDAR_595551</name>
</gene>
<keyword evidence="3" id="KW-1185">Reference proteome</keyword>
<comment type="caution">
    <text evidence="2">The sequence shown here is derived from an EMBL/GenBank/DDBJ whole genome shotgun (WGS) entry which is preliminary data.</text>
</comment>
<evidence type="ECO:0000256" key="1">
    <source>
        <dbReference type="SAM" id="MobiDB-lite"/>
    </source>
</evidence>
<accession>A0AAV4P8C8</accession>
<protein>
    <submittedName>
        <fullName evidence="2">Uncharacterized protein</fullName>
    </submittedName>
</protein>
<dbReference type="AlphaFoldDB" id="A0AAV4P8C8"/>
<evidence type="ECO:0000313" key="3">
    <source>
        <dbReference type="Proteomes" id="UP001054837"/>
    </source>
</evidence>
<sequence length="199" mass="22126">METRSHKAPTKKPVASAIILARPNTPSKFPNPAGKTGENTTPRIGMATLPLFFLFYFGLGSNNKYGEGRGGRARLLLFQAVKSPRGNAVSIRFSILMPPLYFVHWPKGLGIQYAALFEVPNKTVGRHHRYVHDLKCIRRKTEIPPPPPTTIPIIIRMETPFHKAPTKKPVASAIILPRPNTPSKFPNPAGKQEKIRPPE</sequence>
<reference evidence="2 3" key="1">
    <citation type="submission" date="2021-06" db="EMBL/GenBank/DDBJ databases">
        <title>Caerostris darwini draft genome.</title>
        <authorList>
            <person name="Kono N."/>
            <person name="Arakawa K."/>
        </authorList>
    </citation>
    <scope>NUCLEOTIDE SEQUENCE [LARGE SCALE GENOMIC DNA]</scope>
</reference>
<proteinExistence type="predicted"/>
<dbReference type="EMBL" id="BPLQ01002393">
    <property type="protein sequence ID" value="GIX92421.1"/>
    <property type="molecule type" value="Genomic_DNA"/>
</dbReference>
<name>A0AAV4P8C8_9ARAC</name>